<dbReference type="Proteomes" id="UP000694843">
    <property type="component" value="Unplaced"/>
</dbReference>
<dbReference type="InterPro" id="IPR019787">
    <property type="entry name" value="Znf_PHD-finger"/>
</dbReference>
<keyword evidence="4" id="KW-0175">Coiled coil</keyword>
<feature type="region of interest" description="Disordered" evidence="5">
    <location>
        <begin position="715"/>
        <end position="736"/>
    </location>
</feature>
<dbReference type="InterPro" id="IPR047157">
    <property type="entry name" value="PHRF1/Atg35"/>
</dbReference>
<feature type="compositionally biased region" description="Polar residues" evidence="5">
    <location>
        <begin position="599"/>
        <end position="608"/>
    </location>
</feature>
<evidence type="ECO:0000256" key="5">
    <source>
        <dbReference type="SAM" id="MobiDB-lite"/>
    </source>
</evidence>
<feature type="region of interest" description="Disordered" evidence="5">
    <location>
        <begin position="1"/>
        <end position="58"/>
    </location>
</feature>
<sequence>MPHENMFHSPAGPSGASSATRRRRRMISSDTEDTSPSRLSDDSSSDSNDSSSSEHRSRPSCCICLNKLSRHEVASPELCDHLYCIICLQSWAQGRAEATCPIDRQPFTVIKVRKIDDSTVIRTIPVFLKEIPLPGDENLEAAALIEIDDEFNTYCEVCRECDREEAMLLCDSCDSGYHMDCLEPALEVVPIEEWFCPSCSLIVDVTRAMASVSQAEPTRQQRNRPQTTNVSRERQDGGGGSNEYVHVLPRTREVERVRKRVHKIRENKAKKKKRGRKKKKRNEGDNNENQSNASIIPLLYAFGDECGDFDAMTTFDPIAESLLKRSGNAETKTRDVASVVRGGMSVPLPTYCGGRSEIEKRVETCSSSAVNLLDDLLDSQSTLLTKQVDITEERKLVARGKKRELADSDDESLLCMRRPLPSVRMEMEKQERKISEEKRELDKACLKTEKINEDEGCSHSGTRKPADVSYVSVERQSKRSDEKRRDYWPWNRSSYSPSDSSGFRKRDHYKYRETKERNSYDNPSICWGYHAYNIRDRAREDSRKYGNSREVSRCAHRSDDRYERYSRDRHQRDSGRSLASERSHREKRHSKVWGFGRRNGSSANTIPSHSPCKVMKQNAGPVDSDISSYLNNREKTTNYSQHTMILPKALMSSVASKNKEFPDSLCISSSIVGPVTEKNASMNLGRNETNATTSDDLASMKEWALYNDSKAFQTKNSVSTTTGKSEDSDPYKETPANEANKFLDVPLNVNTRKSEDIASRMTFLFGDNDDNVDTAESYKCTSQSTNRGFRKTNNINLIKSSIDKVRQAEAKSLGSEREANCEDNLRILVPSSCNGENFAISESLTIHEEFNPTKSNGMTESSDATCASIAVESPSMIQTSTRMCASSVISLSDTARLSGSSLADEAPAAEGMPIFNCVRKKEEASVPNLRSDHQGENNDGSIFAANVNAAESSSSNGILSSSPLVVILDKASVASVVKKRLDRPFHAKEINKQSYKEIVFKCVHKIIEKDSGTHAAVEKINKLVDNYLQFYQHKENKIKRRSTDGAQ</sequence>
<dbReference type="Gene3D" id="3.30.40.10">
    <property type="entry name" value="Zinc/RING finger domain, C3HC4 (zinc finger)"/>
    <property type="match status" value="2"/>
</dbReference>
<reference evidence="7" key="1">
    <citation type="submission" date="2025-08" db="UniProtKB">
        <authorList>
            <consortium name="RefSeq"/>
        </authorList>
    </citation>
    <scope>IDENTIFICATION</scope>
    <source>
        <tissue evidence="7">Whole organism</tissue>
    </source>
</reference>
<feature type="compositionally biased region" description="Basic residues" evidence="5">
    <location>
        <begin position="257"/>
        <end position="281"/>
    </location>
</feature>
<proteinExistence type="predicted"/>
<keyword evidence="3" id="KW-0862">Zinc</keyword>
<feature type="region of interest" description="Disordered" evidence="5">
    <location>
        <begin position="454"/>
        <end position="477"/>
    </location>
</feature>
<dbReference type="InterPro" id="IPR001965">
    <property type="entry name" value="Znf_PHD"/>
</dbReference>
<dbReference type="InterPro" id="IPR011011">
    <property type="entry name" value="Znf_FYVE_PHD"/>
</dbReference>
<dbReference type="CDD" id="cd15536">
    <property type="entry name" value="PHD_PHRF1"/>
    <property type="match status" value="1"/>
</dbReference>
<gene>
    <name evidence="7" type="primary">LOC108674966</name>
</gene>
<dbReference type="RefSeq" id="XP_047735735.1">
    <property type="nucleotide sequence ID" value="XM_047879779.1"/>
</dbReference>
<evidence type="ECO:0000256" key="3">
    <source>
        <dbReference type="ARBA" id="ARBA00022833"/>
    </source>
</evidence>
<dbReference type="InterPro" id="IPR019786">
    <property type="entry name" value="Zinc_finger_PHD-type_CS"/>
</dbReference>
<feature type="region of interest" description="Disordered" evidence="5">
    <location>
        <begin position="540"/>
        <end position="619"/>
    </location>
</feature>
<evidence type="ECO:0000313" key="7">
    <source>
        <dbReference type="RefSeq" id="XP_047735735.1"/>
    </source>
</evidence>
<organism evidence="6 7">
    <name type="scientific">Hyalella azteca</name>
    <name type="common">Amphipod</name>
    <dbReference type="NCBI Taxonomy" id="294128"/>
    <lineage>
        <taxon>Eukaryota</taxon>
        <taxon>Metazoa</taxon>
        <taxon>Ecdysozoa</taxon>
        <taxon>Arthropoda</taxon>
        <taxon>Crustacea</taxon>
        <taxon>Multicrustacea</taxon>
        <taxon>Malacostraca</taxon>
        <taxon>Eumalacostraca</taxon>
        <taxon>Peracarida</taxon>
        <taxon>Amphipoda</taxon>
        <taxon>Senticaudata</taxon>
        <taxon>Talitrida</taxon>
        <taxon>Talitroidea</taxon>
        <taxon>Hyalellidae</taxon>
        <taxon>Hyalella</taxon>
    </lineage>
</organism>
<feature type="compositionally biased region" description="Low complexity" evidence="5">
    <location>
        <begin position="9"/>
        <end position="19"/>
    </location>
</feature>
<feature type="compositionally biased region" description="Polar residues" evidence="5">
    <location>
        <begin position="212"/>
        <end position="230"/>
    </location>
</feature>
<dbReference type="PROSITE" id="PS00518">
    <property type="entry name" value="ZF_RING_1"/>
    <property type="match status" value="1"/>
</dbReference>
<dbReference type="SMART" id="SM00249">
    <property type="entry name" value="PHD"/>
    <property type="match status" value="1"/>
</dbReference>
<keyword evidence="2" id="KW-0863">Zinc-finger</keyword>
<evidence type="ECO:0000256" key="4">
    <source>
        <dbReference type="SAM" id="Coils"/>
    </source>
</evidence>
<dbReference type="Pfam" id="PF00628">
    <property type="entry name" value="PHD"/>
    <property type="match status" value="1"/>
</dbReference>
<dbReference type="AlphaFoldDB" id="A0A8B7NXF3"/>
<dbReference type="SUPFAM" id="SSF57850">
    <property type="entry name" value="RING/U-box"/>
    <property type="match status" value="1"/>
</dbReference>
<dbReference type="InterPro" id="IPR013083">
    <property type="entry name" value="Znf_RING/FYVE/PHD"/>
</dbReference>
<keyword evidence="6" id="KW-1185">Reference proteome</keyword>
<feature type="coiled-coil region" evidence="4">
    <location>
        <begin position="420"/>
        <end position="447"/>
    </location>
</feature>
<evidence type="ECO:0000256" key="1">
    <source>
        <dbReference type="ARBA" id="ARBA00022723"/>
    </source>
</evidence>
<dbReference type="SUPFAM" id="SSF57903">
    <property type="entry name" value="FYVE/PHD zinc finger"/>
    <property type="match status" value="1"/>
</dbReference>
<dbReference type="Pfam" id="PF23030">
    <property type="entry name" value="SCAF11-like_C"/>
    <property type="match status" value="1"/>
</dbReference>
<feature type="compositionally biased region" description="Basic and acidic residues" evidence="5">
    <location>
        <begin position="550"/>
        <end position="584"/>
    </location>
</feature>
<dbReference type="PROSITE" id="PS01359">
    <property type="entry name" value="ZF_PHD_1"/>
    <property type="match status" value="1"/>
</dbReference>
<name>A0A8B7NXF3_HYAAZ</name>
<feature type="region of interest" description="Disordered" evidence="5">
    <location>
        <begin position="212"/>
        <end position="290"/>
    </location>
</feature>
<dbReference type="GO" id="GO:0008270">
    <property type="term" value="F:zinc ion binding"/>
    <property type="evidence" value="ECO:0007669"/>
    <property type="project" value="UniProtKB-KW"/>
</dbReference>
<dbReference type="PROSITE" id="PS50016">
    <property type="entry name" value="ZF_PHD_2"/>
    <property type="match status" value="1"/>
</dbReference>
<dbReference type="KEGG" id="hazt:108674966"/>
<dbReference type="SMART" id="SM00184">
    <property type="entry name" value="RING"/>
    <property type="match status" value="2"/>
</dbReference>
<dbReference type="PANTHER" id="PTHR12618:SF20">
    <property type="entry name" value="PHD AND RING FINGER DOMAIN-CONTAINING PROTEIN 1"/>
    <property type="match status" value="1"/>
</dbReference>
<dbReference type="InterPro" id="IPR001841">
    <property type="entry name" value="Znf_RING"/>
</dbReference>
<dbReference type="InterPro" id="IPR057031">
    <property type="entry name" value="SFR19-like_C"/>
</dbReference>
<dbReference type="GeneID" id="108674966"/>
<evidence type="ECO:0000313" key="6">
    <source>
        <dbReference type="Proteomes" id="UP000694843"/>
    </source>
</evidence>
<dbReference type="InterPro" id="IPR017907">
    <property type="entry name" value="Znf_RING_CS"/>
</dbReference>
<protein>
    <submittedName>
        <fullName evidence="7">Uncharacterized protein LOC108674966</fullName>
    </submittedName>
</protein>
<dbReference type="OrthoDB" id="1935339at2759"/>
<accession>A0A8B7NXF3</accession>
<dbReference type="PANTHER" id="PTHR12618">
    <property type="entry name" value="PHD AND RING FINGER DOMAIN-CONTAINING PROTEIN 1"/>
    <property type="match status" value="1"/>
</dbReference>
<dbReference type="PROSITE" id="PS50089">
    <property type="entry name" value="ZF_RING_2"/>
    <property type="match status" value="1"/>
</dbReference>
<keyword evidence="1" id="KW-0479">Metal-binding</keyword>
<evidence type="ECO:0000256" key="2">
    <source>
        <dbReference type="ARBA" id="ARBA00022771"/>
    </source>
</evidence>